<keyword evidence="3" id="KW-0732">Signal</keyword>
<accession>A0A7T0KLE3</accession>
<protein>
    <recommendedName>
        <fullName evidence="6">Secreted protein</fullName>
    </recommendedName>
</protein>
<evidence type="ECO:0000256" key="1">
    <source>
        <dbReference type="SAM" id="MobiDB-lite"/>
    </source>
</evidence>
<sequence length="101" mass="10091">MKLRNSLLAVVTATALVSGGVAAPAHAQTSPLEALSSLSSDKGTTEPTTTPEEEGSSAKDANDIGKSVSTWIGVIAAAIGLLSTILTFATKNLGVTLPKLG</sequence>
<feature type="signal peptide" evidence="3">
    <location>
        <begin position="1"/>
        <end position="27"/>
    </location>
</feature>
<evidence type="ECO:0000256" key="2">
    <source>
        <dbReference type="SAM" id="Phobius"/>
    </source>
</evidence>
<evidence type="ECO:0000313" key="4">
    <source>
        <dbReference type="EMBL" id="QPK82464.1"/>
    </source>
</evidence>
<dbReference type="EMBL" id="CP064955">
    <property type="protein sequence ID" value="QPK82464.1"/>
    <property type="molecule type" value="Genomic_DNA"/>
</dbReference>
<organism evidence="4 5">
    <name type="scientific">Corynebacterium qintianiae</name>
    <dbReference type="NCBI Taxonomy" id="2709392"/>
    <lineage>
        <taxon>Bacteria</taxon>
        <taxon>Bacillati</taxon>
        <taxon>Actinomycetota</taxon>
        <taxon>Actinomycetes</taxon>
        <taxon>Mycobacteriales</taxon>
        <taxon>Corynebacteriaceae</taxon>
        <taxon>Corynebacterium</taxon>
    </lineage>
</organism>
<proteinExistence type="predicted"/>
<feature type="compositionally biased region" description="Polar residues" evidence="1">
    <location>
        <begin position="32"/>
        <end position="42"/>
    </location>
</feature>
<evidence type="ECO:0008006" key="6">
    <source>
        <dbReference type="Google" id="ProtNLM"/>
    </source>
</evidence>
<evidence type="ECO:0000256" key="3">
    <source>
        <dbReference type="SAM" id="SignalP"/>
    </source>
</evidence>
<keyword evidence="5" id="KW-1185">Reference proteome</keyword>
<keyword evidence="2" id="KW-1133">Transmembrane helix</keyword>
<feature type="region of interest" description="Disordered" evidence="1">
    <location>
        <begin position="32"/>
        <end position="62"/>
    </location>
</feature>
<feature type="chain" id="PRO_5032663603" description="Secreted protein" evidence="3">
    <location>
        <begin position="28"/>
        <end position="101"/>
    </location>
</feature>
<reference evidence="4 5" key="1">
    <citation type="submission" date="2020-11" db="EMBL/GenBank/DDBJ databases">
        <title>Corynebacterium sp. MC1420.</title>
        <authorList>
            <person name="Zhou J."/>
        </authorList>
    </citation>
    <scope>NUCLEOTIDE SEQUENCE [LARGE SCALE GENOMIC DNA]</scope>
    <source>
        <strain evidence="4 5">MC1420</strain>
    </source>
</reference>
<keyword evidence="2" id="KW-0472">Membrane</keyword>
<evidence type="ECO:0000313" key="5">
    <source>
        <dbReference type="Proteomes" id="UP000594586"/>
    </source>
</evidence>
<name>A0A7T0KLE3_9CORY</name>
<dbReference type="RefSeq" id="WP_165003905.1">
    <property type="nucleotide sequence ID" value="NZ_CP064955.1"/>
</dbReference>
<dbReference type="KEGG" id="cqn:G7Y29_06015"/>
<keyword evidence="2" id="KW-0812">Transmembrane</keyword>
<feature type="transmembrane region" description="Helical" evidence="2">
    <location>
        <begin position="68"/>
        <end position="89"/>
    </location>
</feature>
<dbReference type="AlphaFoldDB" id="A0A7T0KLE3"/>
<dbReference type="Proteomes" id="UP000594586">
    <property type="component" value="Chromosome"/>
</dbReference>
<gene>
    <name evidence="4" type="ORF">G7Y29_06015</name>
</gene>